<dbReference type="GO" id="GO:0046621">
    <property type="term" value="P:negative regulation of organ growth"/>
    <property type="evidence" value="ECO:0007669"/>
    <property type="project" value="InterPro"/>
</dbReference>
<dbReference type="EMBL" id="HG996467">
    <property type="protein sequence ID" value="CAG1861781.1"/>
    <property type="molecule type" value="Genomic_DNA"/>
</dbReference>
<feature type="domain" description="RING-type" evidence="1">
    <location>
        <begin position="3"/>
        <end position="33"/>
    </location>
</feature>
<dbReference type="EnsemblPlants" id="Ma02_t11740.1">
    <property type="protein sequence ID" value="Ma02_p11740.1"/>
    <property type="gene ID" value="Ma02_g11740"/>
</dbReference>
<accession>A0A804I1S6</accession>
<name>A0A804I1S6_MUSAM</name>
<dbReference type="GO" id="GO:0016567">
    <property type="term" value="P:protein ubiquitination"/>
    <property type="evidence" value="ECO:0007669"/>
    <property type="project" value="InterPro"/>
</dbReference>
<dbReference type="Pfam" id="PF13639">
    <property type="entry name" value="zf-RING_2"/>
    <property type="match status" value="1"/>
</dbReference>
<evidence type="ECO:0000313" key="4">
    <source>
        <dbReference type="Proteomes" id="UP000012960"/>
    </source>
</evidence>
<organism evidence="3 4">
    <name type="scientific">Musa acuminata subsp. malaccensis</name>
    <name type="common">Wild banana</name>
    <name type="synonym">Musa malaccensis</name>
    <dbReference type="NCBI Taxonomy" id="214687"/>
    <lineage>
        <taxon>Eukaryota</taxon>
        <taxon>Viridiplantae</taxon>
        <taxon>Streptophyta</taxon>
        <taxon>Embryophyta</taxon>
        <taxon>Tracheophyta</taxon>
        <taxon>Spermatophyta</taxon>
        <taxon>Magnoliopsida</taxon>
        <taxon>Liliopsida</taxon>
        <taxon>Zingiberales</taxon>
        <taxon>Musaceae</taxon>
        <taxon>Musa</taxon>
    </lineage>
</organism>
<protein>
    <submittedName>
        <fullName evidence="2">(wild Malaysian banana) hypothetical protein</fullName>
    </submittedName>
</protein>
<dbReference type="PANTHER" id="PTHR46400">
    <property type="entry name" value="RING/U-BOX SUPERFAMILY PROTEIN"/>
    <property type="match status" value="1"/>
</dbReference>
<dbReference type="PANTHER" id="PTHR46400:SF11">
    <property type="entry name" value="OS04G0571200 PROTEIN"/>
    <property type="match status" value="1"/>
</dbReference>
<dbReference type="Proteomes" id="UP000012960">
    <property type="component" value="Unplaced"/>
</dbReference>
<dbReference type="SUPFAM" id="SSF57850">
    <property type="entry name" value="RING/U-box"/>
    <property type="match status" value="1"/>
</dbReference>
<dbReference type="InterPro" id="IPR001841">
    <property type="entry name" value="Znf_RING"/>
</dbReference>
<dbReference type="InterPro" id="IPR013083">
    <property type="entry name" value="Znf_RING/FYVE/PHD"/>
</dbReference>
<sequence>MAYKKRDKFIKLHCQHQYHKDCITRWLRFNKVCTSDIPCAICVAVSVHHKRLHSSCSIALRLLCSVYRTVFASFEQLGCSS</sequence>
<dbReference type="InParanoid" id="A0A804I1S6"/>
<reference evidence="3" key="2">
    <citation type="submission" date="2021-05" db="UniProtKB">
        <authorList>
            <consortium name="EnsemblPlants"/>
        </authorList>
    </citation>
    <scope>IDENTIFICATION</scope>
    <source>
        <strain evidence="3">subsp. malaccensis</strain>
    </source>
</reference>
<dbReference type="Gramene" id="Ma02_t11740.1">
    <property type="protein sequence ID" value="Ma02_p11740.1"/>
    <property type="gene ID" value="Ma02_g11740"/>
</dbReference>
<proteinExistence type="predicted"/>
<reference evidence="2" key="1">
    <citation type="submission" date="2021-03" db="EMBL/GenBank/DDBJ databases">
        <authorList>
            <consortium name="Genoscope - CEA"/>
            <person name="William W."/>
        </authorList>
    </citation>
    <scope>NUCLEOTIDE SEQUENCE</scope>
    <source>
        <strain evidence="2">Doubled-haploid Pahang</strain>
    </source>
</reference>
<dbReference type="AlphaFoldDB" id="A0A804I1S6"/>
<keyword evidence="4" id="KW-1185">Reference proteome</keyword>
<evidence type="ECO:0000313" key="3">
    <source>
        <dbReference type="EnsemblPlants" id="Ma02_p11740.1"/>
    </source>
</evidence>
<evidence type="ECO:0000259" key="1">
    <source>
        <dbReference type="Pfam" id="PF13639"/>
    </source>
</evidence>
<evidence type="ECO:0000313" key="2">
    <source>
        <dbReference type="EMBL" id="CAG1861781.1"/>
    </source>
</evidence>
<dbReference type="InterPro" id="IPR033276">
    <property type="entry name" value="BB"/>
</dbReference>
<dbReference type="Gene3D" id="3.30.40.10">
    <property type="entry name" value="Zinc/RING finger domain, C3HC4 (zinc finger)"/>
    <property type="match status" value="1"/>
</dbReference>
<gene>
    <name evidence="2" type="ORF">GSMUA_66750.1</name>
</gene>
<dbReference type="GO" id="GO:0004842">
    <property type="term" value="F:ubiquitin-protein transferase activity"/>
    <property type="evidence" value="ECO:0007669"/>
    <property type="project" value="InterPro"/>
</dbReference>